<evidence type="ECO:0000313" key="7">
    <source>
        <dbReference type="EMBL" id="KNC82552.1"/>
    </source>
</evidence>
<feature type="compositionally biased region" description="Basic and acidic residues" evidence="5">
    <location>
        <begin position="122"/>
        <end position="140"/>
    </location>
</feature>
<feature type="region of interest" description="Disordered" evidence="5">
    <location>
        <begin position="102"/>
        <end position="144"/>
    </location>
</feature>
<evidence type="ECO:0000256" key="3">
    <source>
        <dbReference type="ARBA" id="ARBA00022989"/>
    </source>
</evidence>
<keyword evidence="2 6" id="KW-0812">Transmembrane</keyword>
<dbReference type="AlphaFoldDB" id="A0A0L0G0B3"/>
<name>A0A0L0G0B3_9EUKA</name>
<feature type="transmembrane region" description="Helical" evidence="6">
    <location>
        <begin position="227"/>
        <end position="247"/>
    </location>
</feature>
<evidence type="ECO:0000256" key="4">
    <source>
        <dbReference type="ARBA" id="ARBA00023136"/>
    </source>
</evidence>
<dbReference type="OrthoDB" id="5817083at2759"/>
<feature type="transmembrane region" description="Helical" evidence="6">
    <location>
        <begin position="12"/>
        <end position="33"/>
    </location>
</feature>
<dbReference type="EMBL" id="KQ241916">
    <property type="protein sequence ID" value="KNC82552.1"/>
    <property type="molecule type" value="Genomic_DNA"/>
</dbReference>
<organism evidence="7 8">
    <name type="scientific">Sphaeroforma arctica JP610</name>
    <dbReference type="NCBI Taxonomy" id="667725"/>
    <lineage>
        <taxon>Eukaryota</taxon>
        <taxon>Ichthyosporea</taxon>
        <taxon>Ichthyophonida</taxon>
        <taxon>Sphaeroforma</taxon>
    </lineage>
</organism>
<comment type="subcellular location">
    <subcellularLocation>
        <location evidence="1">Membrane</location>
        <topology evidence="1">Multi-pass membrane protein</topology>
    </subcellularLocation>
</comment>
<sequence>MSPFVSMGFVTAGFYASCTSYGAFAICQMYGLVPGHRLIQRMPSFVFFTAVPMIPFLLVIPRLYSPALLASILSVSTNTVTGRVMPDGQVVYNDDDVLWEDVPGDAEDTSTRASRTNSFSTDTHEGLEASNVRDTDDRRSRAGSQDAYEVVFDLDIGGSTPGARTPRTSLNRGIEHADYMNPGDSIDAGEYPQINNGRQDYVQDSMIQIDVDLGQGTFRDGTPFTRILAGGLMLPVVSAYVGNLLFYGRLQSTRIQRSLLGGFIYLTVRQCVKKLYAITLEKRLERRLVLDMPRPSDYLNEST</sequence>
<dbReference type="RefSeq" id="XP_014156454.1">
    <property type="nucleotide sequence ID" value="XM_014300979.1"/>
</dbReference>
<gene>
    <name evidence="7" type="ORF">SARC_05165</name>
</gene>
<accession>A0A0L0G0B3</accession>
<evidence type="ECO:0008006" key="9">
    <source>
        <dbReference type="Google" id="ProtNLM"/>
    </source>
</evidence>
<dbReference type="GO" id="GO:0016020">
    <property type="term" value="C:membrane"/>
    <property type="evidence" value="ECO:0007669"/>
    <property type="project" value="UniProtKB-SubCell"/>
</dbReference>
<protein>
    <recommendedName>
        <fullName evidence="9">Transmembrane protein</fullName>
    </recommendedName>
</protein>
<evidence type="ECO:0000313" key="8">
    <source>
        <dbReference type="Proteomes" id="UP000054560"/>
    </source>
</evidence>
<evidence type="ECO:0000256" key="2">
    <source>
        <dbReference type="ARBA" id="ARBA00022692"/>
    </source>
</evidence>
<feature type="transmembrane region" description="Helical" evidence="6">
    <location>
        <begin position="45"/>
        <end position="64"/>
    </location>
</feature>
<dbReference type="PANTHER" id="PTHR46283">
    <property type="entry name" value="E3 UBIQUITIN-PROTEIN LIGASE MARCH5"/>
    <property type="match status" value="1"/>
</dbReference>
<feature type="compositionally biased region" description="Polar residues" evidence="5">
    <location>
        <begin position="111"/>
        <end position="121"/>
    </location>
</feature>
<evidence type="ECO:0000256" key="6">
    <source>
        <dbReference type="SAM" id="Phobius"/>
    </source>
</evidence>
<dbReference type="GeneID" id="25905669"/>
<evidence type="ECO:0000256" key="1">
    <source>
        <dbReference type="ARBA" id="ARBA00004141"/>
    </source>
</evidence>
<keyword evidence="8" id="KW-1185">Reference proteome</keyword>
<keyword evidence="4 6" id="KW-0472">Membrane</keyword>
<reference evidence="7 8" key="1">
    <citation type="submission" date="2011-02" db="EMBL/GenBank/DDBJ databases">
        <title>The Genome Sequence of Sphaeroforma arctica JP610.</title>
        <authorList>
            <consortium name="The Broad Institute Genome Sequencing Platform"/>
            <person name="Russ C."/>
            <person name="Cuomo C."/>
            <person name="Young S.K."/>
            <person name="Zeng Q."/>
            <person name="Gargeya S."/>
            <person name="Alvarado L."/>
            <person name="Berlin A."/>
            <person name="Chapman S.B."/>
            <person name="Chen Z."/>
            <person name="Freedman E."/>
            <person name="Gellesch M."/>
            <person name="Goldberg J."/>
            <person name="Griggs A."/>
            <person name="Gujja S."/>
            <person name="Heilman E."/>
            <person name="Heiman D."/>
            <person name="Howarth C."/>
            <person name="Mehta T."/>
            <person name="Neiman D."/>
            <person name="Pearson M."/>
            <person name="Roberts A."/>
            <person name="Saif S."/>
            <person name="Shea T."/>
            <person name="Shenoy N."/>
            <person name="Sisk P."/>
            <person name="Stolte C."/>
            <person name="Sykes S."/>
            <person name="White J."/>
            <person name="Yandava C."/>
            <person name="Burger G."/>
            <person name="Gray M.W."/>
            <person name="Holland P.W.H."/>
            <person name="King N."/>
            <person name="Lang F.B.F."/>
            <person name="Roger A.J."/>
            <person name="Ruiz-Trillo I."/>
            <person name="Haas B."/>
            <person name="Nusbaum C."/>
            <person name="Birren B."/>
        </authorList>
    </citation>
    <scope>NUCLEOTIDE SEQUENCE [LARGE SCALE GENOMIC DNA]</scope>
    <source>
        <strain evidence="7 8">JP610</strain>
    </source>
</reference>
<proteinExistence type="predicted"/>
<keyword evidence="3 6" id="KW-1133">Transmembrane helix</keyword>
<dbReference type="Proteomes" id="UP000054560">
    <property type="component" value="Unassembled WGS sequence"/>
</dbReference>
<evidence type="ECO:0000256" key="5">
    <source>
        <dbReference type="SAM" id="MobiDB-lite"/>
    </source>
</evidence>